<evidence type="ECO:0000313" key="2">
    <source>
        <dbReference type="EMBL" id="UOQ91977.1"/>
    </source>
</evidence>
<name>A0ABY4GUY4_9BACI</name>
<dbReference type="RefSeq" id="WP_244751588.1">
    <property type="nucleotide sequence ID" value="NZ_CP095074.1"/>
</dbReference>
<evidence type="ECO:0000256" key="1">
    <source>
        <dbReference type="SAM" id="Phobius"/>
    </source>
</evidence>
<accession>A0ABY4GUY4</accession>
<organism evidence="2 3">
    <name type="scientific">Halobacillus shinanisalinarum</name>
    <dbReference type="NCBI Taxonomy" id="2932258"/>
    <lineage>
        <taxon>Bacteria</taxon>
        <taxon>Bacillati</taxon>
        <taxon>Bacillota</taxon>
        <taxon>Bacilli</taxon>
        <taxon>Bacillales</taxon>
        <taxon>Bacillaceae</taxon>
        <taxon>Halobacillus</taxon>
    </lineage>
</organism>
<dbReference type="Proteomes" id="UP000831880">
    <property type="component" value="Chromosome"/>
</dbReference>
<sequence length="80" mass="8959">MSIIKRKTREEQPFWPVVSYKLRLPFLHYKLETPELIQGMVLFTAGLSMIAIMTGVIIGISYEMEAEMGVAGVMAIVLAV</sequence>
<feature type="transmembrane region" description="Helical" evidence="1">
    <location>
        <begin position="40"/>
        <end position="62"/>
    </location>
</feature>
<keyword evidence="3" id="KW-1185">Reference proteome</keyword>
<proteinExistence type="predicted"/>
<keyword evidence="1" id="KW-0472">Membrane</keyword>
<keyword evidence="1" id="KW-0812">Transmembrane</keyword>
<reference evidence="2 3" key="1">
    <citation type="submission" date="2022-04" db="EMBL/GenBank/DDBJ databases">
        <title>Halobacillus sp. isolated from saltern.</title>
        <authorList>
            <person name="Won M."/>
            <person name="Lee C.-M."/>
            <person name="Woen H.-Y."/>
            <person name="Kwon S.-W."/>
        </authorList>
    </citation>
    <scope>NUCLEOTIDE SEQUENCE [LARGE SCALE GENOMIC DNA]</scope>
    <source>
        <strain evidence="2 3">SSTM10-2</strain>
    </source>
</reference>
<keyword evidence="1" id="KW-1133">Transmembrane helix</keyword>
<dbReference type="EMBL" id="CP095074">
    <property type="protein sequence ID" value="UOQ91977.1"/>
    <property type="molecule type" value="Genomic_DNA"/>
</dbReference>
<gene>
    <name evidence="2" type="ORF">MUO14_15885</name>
</gene>
<evidence type="ECO:0000313" key="3">
    <source>
        <dbReference type="Proteomes" id="UP000831880"/>
    </source>
</evidence>
<protein>
    <submittedName>
        <fullName evidence="2">Uncharacterized protein</fullName>
    </submittedName>
</protein>